<dbReference type="PANTHER" id="PTHR47208:SF5">
    <property type="entry name" value="FCS-LIKE ZINC FINGER 12-RELATED"/>
    <property type="match status" value="1"/>
</dbReference>
<dbReference type="InterPro" id="IPR044604">
    <property type="entry name" value="FLZ12/13/14"/>
</dbReference>
<evidence type="ECO:0000256" key="3">
    <source>
        <dbReference type="ARBA" id="ARBA00022771"/>
    </source>
</evidence>
<evidence type="ECO:0000256" key="2">
    <source>
        <dbReference type="ARBA" id="ARBA00022723"/>
    </source>
</evidence>
<evidence type="ECO:0000256" key="4">
    <source>
        <dbReference type="PROSITE-ProRule" id="PRU01131"/>
    </source>
</evidence>
<reference evidence="6 7" key="1">
    <citation type="submission" date="2022-01" db="EMBL/GenBank/DDBJ databases">
        <authorList>
            <person name="Xiong W."/>
            <person name="Schranz E."/>
        </authorList>
    </citation>
    <scope>NUCLEOTIDE SEQUENCE [LARGE SCALE GENOMIC DNA]</scope>
</reference>
<evidence type="ECO:0000259" key="5">
    <source>
        <dbReference type="PROSITE" id="PS51795"/>
    </source>
</evidence>
<proteinExistence type="inferred from homology"/>
<dbReference type="AlphaFoldDB" id="A0AAU9MXH5"/>
<evidence type="ECO:0000313" key="7">
    <source>
        <dbReference type="Proteomes" id="UP001157418"/>
    </source>
</evidence>
<name>A0AAU9MXH5_9ASTR</name>
<dbReference type="Pfam" id="PF04570">
    <property type="entry name" value="zf-FLZ"/>
    <property type="match status" value="1"/>
</dbReference>
<keyword evidence="3" id="KW-0863">Zinc-finger</keyword>
<sequence>MSGKKTRPLIGKLLTAGNRSGFMEAGSSPRTPFDFKILSPRGIVTCDVGGIGLGIVAALEKSGDDIQSTSRCISIPVTQPPKFDVDDESLEEEYTIVTRHMPNNSYTKVYDGGFVYEGYVRRNSGMKEEGCSLFEISPARVLDVKGHPEPDFLSFCHLCKKKLHGKDIYMYRGEKAFCSIECRCREIGMEEMREKRCGTEAVSSSPCGGDHVHGRIFSTGIFAI</sequence>
<comment type="caution">
    <text evidence="6">The sequence shown here is derived from an EMBL/GenBank/DDBJ whole genome shotgun (WGS) entry which is preliminary data.</text>
</comment>
<keyword evidence="3" id="KW-0862">Zinc</keyword>
<comment type="similarity">
    <text evidence="1">Belongs to the FLZ family.</text>
</comment>
<dbReference type="EMBL" id="CAKMRJ010002223">
    <property type="protein sequence ID" value="CAH1425323.1"/>
    <property type="molecule type" value="Genomic_DNA"/>
</dbReference>
<accession>A0AAU9MXH5</accession>
<evidence type="ECO:0000256" key="1">
    <source>
        <dbReference type="ARBA" id="ARBA00009374"/>
    </source>
</evidence>
<dbReference type="Proteomes" id="UP001157418">
    <property type="component" value="Unassembled WGS sequence"/>
</dbReference>
<gene>
    <name evidence="6" type="ORF">LVIROSA_LOCUS12473</name>
</gene>
<keyword evidence="2" id="KW-0479">Metal-binding</keyword>
<dbReference type="PROSITE" id="PS51795">
    <property type="entry name" value="ZF_FLZ"/>
    <property type="match status" value="1"/>
</dbReference>
<dbReference type="GO" id="GO:0008270">
    <property type="term" value="F:zinc ion binding"/>
    <property type="evidence" value="ECO:0007669"/>
    <property type="project" value="UniProtKB-KW"/>
</dbReference>
<feature type="zinc finger region" description="FLZ-type" evidence="4">
    <location>
        <begin position="151"/>
        <end position="194"/>
    </location>
</feature>
<dbReference type="PANTHER" id="PTHR47208">
    <property type="entry name" value="OS02G0174800 PROTEIN"/>
    <property type="match status" value="1"/>
</dbReference>
<organism evidence="6 7">
    <name type="scientific">Lactuca virosa</name>
    <dbReference type="NCBI Taxonomy" id="75947"/>
    <lineage>
        <taxon>Eukaryota</taxon>
        <taxon>Viridiplantae</taxon>
        <taxon>Streptophyta</taxon>
        <taxon>Embryophyta</taxon>
        <taxon>Tracheophyta</taxon>
        <taxon>Spermatophyta</taxon>
        <taxon>Magnoliopsida</taxon>
        <taxon>eudicotyledons</taxon>
        <taxon>Gunneridae</taxon>
        <taxon>Pentapetalae</taxon>
        <taxon>asterids</taxon>
        <taxon>campanulids</taxon>
        <taxon>Asterales</taxon>
        <taxon>Asteraceae</taxon>
        <taxon>Cichorioideae</taxon>
        <taxon>Cichorieae</taxon>
        <taxon>Lactucinae</taxon>
        <taxon>Lactuca</taxon>
    </lineage>
</organism>
<feature type="domain" description="FLZ-type" evidence="5">
    <location>
        <begin position="151"/>
        <end position="194"/>
    </location>
</feature>
<keyword evidence="7" id="KW-1185">Reference proteome</keyword>
<dbReference type="InterPro" id="IPR007650">
    <property type="entry name" value="Zf-FLZ_dom"/>
</dbReference>
<evidence type="ECO:0000313" key="6">
    <source>
        <dbReference type="EMBL" id="CAH1425323.1"/>
    </source>
</evidence>
<protein>
    <recommendedName>
        <fullName evidence="5">FLZ-type domain-containing protein</fullName>
    </recommendedName>
</protein>